<sequence length="432" mass="49574">MGFWSNVRNFFRKPSDVKAETRRDLTHWFIPRATILGNYGEHALVDNETVFSAVSRLSNTMSSLPIKAYKNYQPIESQASELLTYAPNHNMTSGQFIGLLETHRAVYGNAYAIKRYGMRYEVVGLEVLDPSRVQPVIEETTRELWYEILGDNGNYFVHNMDMIHVKYTSVDGLKGISPLKVLRNALDFDRDVRLFSLEQMDGAKISFILELANQLDDTRKERMLENFKSFYKDNGGLLIQEPGVKIRELKKEFIDTKAFEVEKVTRSRVAQAFNIPLYMLGETQGSVSNMEQLYIDYVQGTLMPIATQYEKEFNRKLLTEKERKSGYYFKFSMNALLRGDMQTRGNFYQQGIRSGWFKPNEVRAWEDLPPEEGGDTLYLSKDLFPIDQVAQQKITSADVPTPPTLEINEGDNENSKGGEDDKEVLGNQSGEE</sequence>
<evidence type="ECO:0000313" key="5">
    <source>
        <dbReference type="Proteomes" id="UP001341297"/>
    </source>
</evidence>
<dbReference type="InterPro" id="IPR006427">
    <property type="entry name" value="Portal_HK97"/>
</dbReference>
<dbReference type="Pfam" id="PF04860">
    <property type="entry name" value="Phage_portal"/>
    <property type="match status" value="1"/>
</dbReference>
<reference evidence="3 5" key="3">
    <citation type="submission" date="2023-03" db="EMBL/GenBank/DDBJ databases">
        <title>Agriculturally important microbes genome sequencing.</title>
        <authorList>
            <person name="Dunlap C."/>
        </authorList>
    </citation>
    <scope>NUCLEOTIDE SEQUENCE [LARGE SCALE GENOMIC DNA]</scope>
    <source>
        <strain evidence="3 5">CBP-3203</strain>
    </source>
</reference>
<dbReference type="EMBL" id="LECW02000043">
    <property type="protein sequence ID" value="KRT90692.1"/>
    <property type="molecule type" value="Genomic_DNA"/>
</dbReference>
<dbReference type="Proteomes" id="UP001341297">
    <property type="component" value="Unassembled WGS sequence"/>
</dbReference>
<dbReference type="AlphaFoldDB" id="A0A0T6BL07"/>
<dbReference type="InterPro" id="IPR006944">
    <property type="entry name" value="Phage/GTA_portal"/>
</dbReference>
<evidence type="ECO:0000256" key="1">
    <source>
        <dbReference type="SAM" id="MobiDB-lite"/>
    </source>
</evidence>
<dbReference type="RefSeq" id="WP_048356127.1">
    <property type="nucleotide sequence ID" value="NZ_CP023481.1"/>
</dbReference>
<comment type="caution">
    <text evidence="2">The sequence shown here is derived from an EMBL/GenBank/DDBJ whole genome shotgun (WGS) entry which is preliminary data.</text>
</comment>
<proteinExistence type="predicted"/>
<accession>A0A0T6BL07</accession>
<reference evidence="2 4" key="1">
    <citation type="journal article" date="2015" name="Int. J. Syst. Evol. Microbiol.">
        <title>Bacillus glycinifermentans sp. nov., isolated from fermented soybean paste.</title>
        <authorList>
            <person name="Kim S.J."/>
            <person name="Dunlap C.A."/>
            <person name="Kwon S.W."/>
            <person name="Rooney A.P."/>
        </authorList>
    </citation>
    <scope>NUCLEOTIDE SEQUENCE [LARGE SCALE GENOMIC DNA]</scope>
    <source>
        <strain evidence="2 4">GO-13</strain>
    </source>
</reference>
<evidence type="ECO:0000313" key="2">
    <source>
        <dbReference type="EMBL" id="KRT90692.1"/>
    </source>
</evidence>
<dbReference type="Proteomes" id="UP000036168">
    <property type="component" value="Unassembled WGS sequence"/>
</dbReference>
<evidence type="ECO:0000313" key="3">
    <source>
        <dbReference type="EMBL" id="MEC0486719.1"/>
    </source>
</evidence>
<reference evidence="2" key="2">
    <citation type="submission" date="2015-10" db="EMBL/GenBank/DDBJ databases">
        <authorList>
            <person name="Gilbert D.G."/>
        </authorList>
    </citation>
    <scope>NUCLEOTIDE SEQUENCE</scope>
    <source>
        <strain evidence="2">GO-13</strain>
    </source>
</reference>
<dbReference type="EMBL" id="JARRTL010000022">
    <property type="protein sequence ID" value="MEC0486719.1"/>
    <property type="molecule type" value="Genomic_DNA"/>
</dbReference>
<feature type="region of interest" description="Disordered" evidence="1">
    <location>
        <begin position="393"/>
        <end position="432"/>
    </location>
</feature>
<evidence type="ECO:0000313" key="4">
    <source>
        <dbReference type="Proteomes" id="UP000036168"/>
    </source>
</evidence>
<name>A0A0T6BL07_9BACI</name>
<organism evidence="2 4">
    <name type="scientific">Bacillus glycinifermentans</name>
    <dbReference type="NCBI Taxonomy" id="1664069"/>
    <lineage>
        <taxon>Bacteria</taxon>
        <taxon>Bacillati</taxon>
        <taxon>Bacillota</taxon>
        <taxon>Bacilli</taxon>
        <taxon>Bacillales</taxon>
        <taxon>Bacillaceae</taxon>
        <taxon>Bacillus</taxon>
    </lineage>
</organism>
<gene>
    <name evidence="2" type="ORF">AB447_224090</name>
    <name evidence="3" type="ORF">P8828_18220</name>
</gene>
<keyword evidence="5" id="KW-1185">Reference proteome</keyword>
<protein>
    <submittedName>
        <fullName evidence="2 3">Portal protein</fullName>
    </submittedName>
</protein>
<dbReference type="OrthoDB" id="9765386at2"/>
<dbReference type="NCBIfam" id="TIGR01537">
    <property type="entry name" value="portal_HK97"/>
    <property type="match status" value="1"/>
</dbReference>